<dbReference type="PROSITE" id="PS50929">
    <property type="entry name" value="ABC_TM1F"/>
    <property type="match status" value="1"/>
</dbReference>
<dbReference type="PANTHER" id="PTHR43394">
    <property type="entry name" value="ATP-DEPENDENT PERMEASE MDL1, MITOCHONDRIAL"/>
    <property type="match status" value="1"/>
</dbReference>
<feature type="transmembrane region" description="Helical" evidence="5">
    <location>
        <begin position="279"/>
        <end position="299"/>
    </location>
</feature>
<dbReference type="Gene3D" id="3.40.50.300">
    <property type="entry name" value="P-loop containing nucleotide triphosphate hydrolases"/>
    <property type="match status" value="1"/>
</dbReference>
<evidence type="ECO:0000256" key="5">
    <source>
        <dbReference type="SAM" id="Phobius"/>
    </source>
</evidence>
<dbReference type="SUPFAM" id="SSF52540">
    <property type="entry name" value="P-loop containing nucleoside triphosphate hydrolases"/>
    <property type="match status" value="1"/>
</dbReference>
<evidence type="ECO:0000256" key="2">
    <source>
        <dbReference type="ARBA" id="ARBA00022692"/>
    </source>
</evidence>
<dbReference type="OrthoDB" id="311344at2"/>
<dbReference type="InterPro" id="IPR011527">
    <property type="entry name" value="ABC1_TM_dom"/>
</dbReference>
<feature type="transmembrane region" description="Helical" evidence="5">
    <location>
        <begin position="250"/>
        <end position="273"/>
    </location>
</feature>
<reference evidence="8" key="1">
    <citation type="journal article" date="2014" name="Environ. Microbiol.">
        <title>Comparative genomics of the marine bacterial genus Glaciecola reveals the high degree of genomic diversity and genomic characteristic for cold adaptation.</title>
        <authorList>
            <person name="Qin Q.L."/>
            <person name="Xie B.B."/>
            <person name="Yu Y."/>
            <person name="Shu Y.L."/>
            <person name="Rong J.C."/>
            <person name="Zhang Y.J."/>
            <person name="Zhao D.L."/>
            <person name="Chen X.L."/>
            <person name="Zhang X.Y."/>
            <person name="Chen B."/>
            <person name="Zhou B.C."/>
            <person name="Zhang Y.Z."/>
        </authorList>
    </citation>
    <scope>NUCLEOTIDE SEQUENCE [LARGE SCALE GENOMIC DNA]</scope>
    <source>
        <strain evidence="8">LMG 21857</strain>
    </source>
</reference>
<evidence type="ECO:0000259" key="6">
    <source>
        <dbReference type="PROSITE" id="PS50929"/>
    </source>
</evidence>
<name>K6YE20_9ALTE</name>
<keyword evidence="4 5" id="KW-0472">Membrane</keyword>
<evidence type="ECO:0000256" key="4">
    <source>
        <dbReference type="ARBA" id="ARBA00023136"/>
    </source>
</evidence>
<keyword evidence="8" id="KW-1185">Reference proteome</keyword>
<dbReference type="GO" id="GO:0005524">
    <property type="term" value="F:ATP binding"/>
    <property type="evidence" value="ECO:0007669"/>
    <property type="project" value="UniProtKB-KW"/>
</dbReference>
<keyword evidence="2 5" id="KW-0812">Transmembrane</keyword>
<dbReference type="EMBL" id="BAER01000005">
    <property type="protein sequence ID" value="GAC30989.1"/>
    <property type="molecule type" value="Genomic_DNA"/>
</dbReference>
<dbReference type="Pfam" id="PF00664">
    <property type="entry name" value="ABC_membrane"/>
    <property type="match status" value="1"/>
</dbReference>
<dbReference type="PANTHER" id="PTHR43394:SF4">
    <property type="entry name" value="TOXIN SECRETION ABC TRANSPORTER ATP-BINDING PROTEIN"/>
    <property type="match status" value="1"/>
</dbReference>
<gene>
    <name evidence="7" type="ORF">GPLA_0068</name>
</gene>
<accession>K6YE20</accession>
<evidence type="ECO:0000313" key="8">
    <source>
        <dbReference type="Proteomes" id="UP000006322"/>
    </source>
</evidence>
<keyword evidence="7" id="KW-0547">Nucleotide-binding</keyword>
<feature type="transmembrane region" description="Helical" evidence="5">
    <location>
        <begin position="140"/>
        <end position="158"/>
    </location>
</feature>
<dbReference type="GO" id="GO:0005886">
    <property type="term" value="C:plasma membrane"/>
    <property type="evidence" value="ECO:0007669"/>
    <property type="project" value="UniProtKB-SubCell"/>
</dbReference>
<feature type="transmembrane region" description="Helical" evidence="5">
    <location>
        <begin position="63"/>
        <end position="83"/>
    </location>
</feature>
<comment type="caution">
    <text evidence="7">The sequence shown here is derived from an EMBL/GenBank/DDBJ whole genome shotgun (WGS) entry which is preliminary data.</text>
</comment>
<dbReference type="Proteomes" id="UP000006322">
    <property type="component" value="Unassembled WGS sequence"/>
</dbReference>
<feature type="transmembrane region" description="Helical" evidence="5">
    <location>
        <begin position="25"/>
        <end position="51"/>
    </location>
</feature>
<proteinExistence type="predicted"/>
<dbReference type="Gene3D" id="1.20.1560.10">
    <property type="entry name" value="ABC transporter type 1, transmembrane domain"/>
    <property type="match status" value="1"/>
</dbReference>
<sequence length="559" mass="62647">MSSKNIDLVNLRQTLFALLKPERSFFAVVIAYSVVIGLLTLAVPIAVQTLINTIANIASTRAVATLAIVLFSTLLLSGCFAALRMRVMEYYERRIYARLVADLSLRTILAPHSYFEGNQNTSITHRYFDIMTLQKNVPSLMVDGIALILQMIVGFTLVSFYHPFLLAFNLCVILIMYIIWRLWSTQAKITAVRLSESKYSTAKWLSNLASANDFLKSSSQFDYAGKKTERYVSEYNDIHAKHFSFTFKQVVMFLVLYALASSALLGLGGWLVIDGQLSIGQLVAAELIMAAVFLGLSNFSHYLKLYYELYGTADKIGGVISMPQEAYEQTSKPAPVGGSLNFNNVIIKRKDESCLINKNIAQGNKYFVTTQSNWTQRTIVNLLKRYETPASGWINLDNNDLSDYDTYDLRQAVFVLDRSLIIECTIEEYIKMCAPDVSTNEINDTLEKVGLTVVINALPHKLKTSISAVGTPLQPLEFILLKLVVVMLSKPKVLVINQHFDAIPTSRRERILRVIEATDLTVLYFSNAPSNDFLDGTIALQSKKEQPLSSAPLQENSHE</sequence>
<feature type="domain" description="ABC transmembrane type-1" evidence="6">
    <location>
        <begin position="27"/>
        <end position="308"/>
    </location>
</feature>
<evidence type="ECO:0000313" key="7">
    <source>
        <dbReference type="EMBL" id="GAC30989.1"/>
    </source>
</evidence>
<keyword evidence="7" id="KW-0067">ATP-binding</keyword>
<dbReference type="STRING" id="1129793.GPLA_0068"/>
<dbReference type="GO" id="GO:0015421">
    <property type="term" value="F:ABC-type oligopeptide transporter activity"/>
    <property type="evidence" value="ECO:0007669"/>
    <property type="project" value="TreeGrafter"/>
</dbReference>
<protein>
    <submittedName>
        <fullName evidence="7">Toxin secretion ABC transporter ATP-binding protein</fullName>
    </submittedName>
</protein>
<feature type="transmembrane region" description="Helical" evidence="5">
    <location>
        <begin position="164"/>
        <end position="183"/>
    </location>
</feature>
<keyword evidence="3 5" id="KW-1133">Transmembrane helix</keyword>
<dbReference type="AlphaFoldDB" id="K6YE20"/>
<organism evidence="7 8">
    <name type="scientific">Paraglaciecola polaris LMG 21857</name>
    <dbReference type="NCBI Taxonomy" id="1129793"/>
    <lineage>
        <taxon>Bacteria</taxon>
        <taxon>Pseudomonadati</taxon>
        <taxon>Pseudomonadota</taxon>
        <taxon>Gammaproteobacteria</taxon>
        <taxon>Alteromonadales</taxon>
        <taxon>Alteromonadaceae</taxon>
        <taxon>Paraglaciecola</taxon>
    </lineage>
</organism>
<comment type="subcellular location">
    <subcellularLocation>
        <location evidence="1">Cell membrane</location>
        <topology evidence="1">Multi-pass membrane protein</topology>
    </subcellularLocation>
</comment>
<dbReference type="InterPro" id="IPR027417">
    <property type="entry name" value="P-loop_NTPase"/>
</dbReference>
<dbReference type="SUPFAM" id="SSF90123">
    <property type="entry name" value="ABC transporter transmembrane region"/>
    <property type="match status" value="1"/>
</dbReference>
<dbReference type="InterPro" id="IPR039421">
    <property type="entry name" value="Type_1_exporter"/>
</dbReference>
<evidence type="ECO:0000256" key="1">
    <source>
        <dbReference type="ARBA" id="ARBA00004651"/>
    </source>
</evidence>
<dbReference type="InterPro" id="IPR036640">
    <property type="entry name" value="ABC1_TM_sf"/>
</dbReference>
<evidence type="ECO:0000256" key="3">
    <source>
        <dbReference type="ARBA" id="ARBA00022989"/>
    </source>
</evidence>
<dbReference type="RefSeq" id="WP_007102799.1">
    <property type="nucleotide sequence ID" value="NZ_BAER01000005.1"/>
</dbReference>